<feature type="transmembrane region" description="Helical" evidence="1">
    <location>
        <begin position="14"/>
        <end position="35"/>
    </location>
</feature>
<comment type="caution">
    <text evidence="2">The sequence shown here is derived from an EMBL/GenBank/DDBJ whole genome shotgun (WGS) entry which is preliminary data.</text>
</comment>
<evidence type="ECO:0000313" key="2">
    <source>
        <dbReference type="EMBL" id="GAI49876.1"/>
    </source>
</evidence>
<keyword evidence="1" id="KW-1133">Transmembrane helix</keyword>
<evidence type="ECO:0000256" key="1">
    <source>
        <dbReference type="SAM" id="Phobius"/>
    </source>
</evidence>
<proteinExistence type="predicted"/>
<dbReference type="EMBL" id="BARV01033399">
    <property type="protein sequence ID" value="GAI49876.1"/>
    <property type="molecule type" value="Genomic_DNA"/>
</dbReference>
<sequence length="61" mass="6832">MAIKEEELAILKGLLVPVGISTGVVVIIGILGRIFTERRAHYQGGQYLISVRYPGQWHDLR</sequence>
<name>X1Q560_9ZZZZ</name>
<organism evidence="2">
    <name type="scientific">marine sediment metagenome</name>
    <dbReference type="NCBI Taxonomy" id="412755"/>
    <lineage>
        <taxon>unclassified sequences</taxon>
        <taxon>metagenomes</taxon>
        <taxon>ecological metagenomes</taxon>
    </lineage>
</organism>
<dbReference type="AlphaFoldDB" id="X1Q560"/>
<keyword evidence="1" id="KW-0812">Transmembrane</keyword>
<reference evidence="2" key="1">
    <citation type="journal article" date="2014" name="Front. Microbiol.">
        <title>High frequency of phylogenetically diverse reductive dehalogenase-homologous genes in deep subseafloor sedimentary metagenomes.</title>
        <authorList>
            <person name="Kawai M."/>
            <person name="Futagami T."/>
            <person name="Toyoda A."/>
            <person name="Takaki Y."/>
            <person name="Nishi S."/>
            <person name="Hori S."/>
            <person name="Arai W."/>
            <person name="Tsubouchi T."/>
            <person name="Morono Y."/>
            <person name="Uchiyama I."/>
            <person name="Ito T."/>
            <person name="Fujiyama A."/>
            <person name="Inagaki F."/>
            <person name="Takami H."/>
        </authorList>
    </citation>
    <scope>NUCLEOTIDE SEQUENCE</scope>
    <source>
        <strain evidence="2">Expedition CK06-06</strain>
    </source>
</reference>
<keyword evidence="1" id="KW-0472">Membrane</keyword>
<feature type="non-terminal residue" evidence="2">
    <location>
        <position position="61"/>
    </location>
</feature>
<protein>
    <submittedName>
        <fullName evidence="2">Uncharacterized protein</fullName>
    </submittedName>
</protein>
<accession>X1Q560</accession>
<gene>
    <name evidence="2" type="ORF">S06H3_52504</name>
</gene>